<feature type="domain" description="Cytochrome c" evidence="7">
    <location>
        <begin position="50"/>
        <end position="123"/>
    </location>
</feature>
<evidence type="ECO:0000256" key="1">
    <source>
        <dbReference type="ARBA" id="ARBA00022448"/>
    </source>
</evidence>
<evidence type="ECO:0000259" key="7">
    <source>
        <dbReference type="Pfam" id="PF13442"/>
    </source>
</evidence>
<dbReference type="PRINTS" id="PR00607">
    <property type="entry name" value="CYTCHROMECIE"/>
</dbReference>
<evidence type="ECO:0000256" key="3">
    <source>
        <dbReference type="ARBA" id="ARBA00022723"/>
    </source>
</evidence>
<keyword evidence="4" id="KW-0249">Electron transport</keyword>
<comment type="caution">
    <text evidence="8">The sequence shown here is derived from an EMBL/GenBank/DDBJ whole genome shotgun (WGS) entry which is preliminary data.</text>
</comment>
<evidence type="ECO:0000313" key="8">
    <source>
        <dbReference type="EMBL" id="MBB6563720.1"/>
    </source>
</evidence>
<evidence type="ECO:0000313" key="9">
    <source>
        <dbReference type="Proteomes" id="UP000575083"/>
    </source>
</evidence>
<organism evidence="8 9">
    <name type="scientific">Acidovorax soli</name>
    <dbReference type="NCBI Taxonomy" id="592050"/>
    <lineage>
        <taxon>Bacteria</taxon>
        <taxon>Pseudomonadati</taxon>
        <taxon>Pseudomonadota</taxon>
        <taxon>Betaproteobacteria</taxon>
        <taxon>Burkholderiales</taxon>
        <taxon>Comamonadaceae</taxon>
        <taxon>Acidovorax</taxon>
    </lineage>
</organism>
<keyword evidence="1" id="KW-0813">Transport</keyword>
<dbReference type="PANTHER" id="PTHR40942:SF4">
    <property type="entry name" value="CYTOCHROME C5"/>
    <property type="match status" value="1"/>
</dbReference>
<keyword evidence="6" id="KW-0732">Signal</keyword>
<dbReference type="Gene3D" id="1.10.760.10">
    <property type="entry name" value="Cytochrome c-like domain"/>
    <property type="match status" value="1"/>
</dbReference>
<evidence type="ECO:0000256" key="4">
    <source>
        <dbReference type="ARBA" id="ARBA00022982"/>
    </source>
</evidence>
<evidence type="ECO:0000256" key="2">
    <source>
        <dbReference type="ARBA" id="ARBA00022617"/>
    </source>
</evidence>
<gene>
    <name evidence="8" type="ORF">HNP48_006444</name>
</gene>
<name>A0A7X0PKM4_9BURK</name>
<dbReference type="GO" id="GO:0020037">
    <property type="term" value="F:heme binding"/>
    <property type="evidence" value="ECO:0007669"/>
    <property type="project" value="InterPro"/>
</dbReference>
<dbReference type="GO" id="GO:0009055">
    <property type="term" value="F:electron transfer activity"/>
    <property type="evidence" value="ECO:0007669"/>
    <property type="project" value="InterPro"/>
</dbReference>
<keyword evidence="9" id="KW-1185">Reference proteome</keyword>
<dbReference type="InterPro" id="IPR036909">
    <property type="entry name" value="Cyt_c-like_dom_sf"/>
</dbReference>
<keyword evidence="3" id="KW-0479">Metal-binding</keyword>
<dbReference type="RefSeq" id="WP_184865040.1">
    <property type="nucleotide sequence ID" value="NZ_JACHLK010000022.1"/>
</dbReference>
<keyword evidence="5" id="KW-0408">Iron</keyword>
<feature type="signal peptide" evidence="6">
    <location>
        <begin position="1"/>
        <end position="26"/>
    </location>
</feature>
<dbReference type="InterPro" id="IPR002323">
    <property type="entry name" value="Cyt_CIE"/>
</dbReference>
<dbReference type="PROSITE" id="PS51257">
    <property type="entry name" value="PROKAR_LIPOPROTEIN"/>
    <property type="match status" value="1"/>
</dbReference>
<proteinExistence type="predicted"/>
<accession>A0A7X0PKM4</accession>
<dbReference type="EMBL" id="JACHLK010000022">
    <property type="protein sequence ID" value="MBB6563720.1"/>
    <property type="molecule type" value="Genomic_DNA"/>
</dbReference>
<sequence length="125" mass="13049">MFLRIPLSVFPACRGALAVAFALALAGCGGPAAPGPADEARAAQLRPRDAALAEKYERSCMVCHTQAAAQAPLTGFAPAWQPRLKQGMDTLVRHAEQGLGGMPARGLCADCTASDLRALIQFMAQ</sequence>
<dbReference type="InterPro" id="IPR009056">
    <property type="entry name" value="Cyt_c-like_dom"/>
</dbReference>
<dbReference type="GO" id="GO:0005506">
    <property type="term" value="F:iron ion binding"/>
    <property type="evidence" value="ECO:0007669"/>
    <property type="project" value="InterPro"/>
</dbReference>
<keyword evidence="2" id="KW-0349">Heme</keyword>
<protein>
    <submittedName>
        <fullName evidence="8">Cytochrome c5</fullName>
    </submittedName>
</protein>
<dbReference type="Proteomes" id="UP000575083">
    <property type="component" value="Unassembled WGS sequence"/>
</dbReference>
<dbReference type="SUPFAM" id="SSF46626">
    <property type="entry name" value="Cytochrome c"/>
    <property type="match status" value="1"/>
</dbReference>
<reference evidence="8 9" key="1">
    <citation type="submission" date="2020-08" db="EMBL/GenBank/DDBJ databases">
        <title>Functional genomics of gut bacteria from endangered species of beetles.</title>
        <authorList>
            <person name="Carlos-Shanley C."/>
        </authorList>
    </citation>
    <scope>NUCLEOTIDE SEQUENCE [LARGE SCALE GENOMIC DNA]</scope>
    <source>
        <strain evidence="8 9">S00198</strain>
    </source>
</reference>
<evidence type="ECO:0000256" key="6">
    <source>
        <dbReference type="SAM" id="SignalP"/>
    </source>
</evidence>
<dbReference type="AlphaFoldDB" id="A0A7X0PKM4"/>
<dbReference type="Pfam" id="PF13442">
    <property type="entry name" value="Cytochrome_CBB3"/>
    <property type="match status" value="1"/>
</dbReference>
<evidence type="ECO:0000256" key="5">
    <source>
        <dbReference type="ARBA" id="ARBA00023004"/>
    </source>
</evidence>
<dbReference type="PANTHER" id="PTHR40942">
    <property type="match status" value="1"/>
</dbReference>
<feature type="chain" id="PRO_5030830040" evidence="6">
    <location>
        <begin position="27"/>
        <end position="125"/>
    </location>
</feature>